<feature type="transmembrane region" description="Helical" evidence="2">
    <location>
        <begin position="67"/>
        <end position="89"/>
    </location>
</feature>
<gene>
    <name evidence="3" type="ORF">AB8O55_15750</name>
</gene>
<evidence type="ECO:0000313" key="3">
    <source>
        <dbReference type="EMBL" id="MEY8040863.1"/>
    </source>
</evidence>
<dbReference type="Proteomes" id="UP001564626">
    <property type="component" value="Unassembled WGS sequence"/>
</dbReference>
<name>A0ABV4CK61_9PSEU</name>
<feature type="region of interest" description="Disordered" evidence="1">
    <location>
        <begin position="1"/>
        <end position="61"/>
    </location>
</feature>
<organism evidence="3 4">
    <name type="scientific">Saccharopolyspora cebuensis</name>
    <dbReference type="NCBI Taxonomy" id="418759"/>
    <lineage>
        <taxon>Bacteria</taxon>
        <taxon>Bacillati</taxon>
        <taxon>Actinomycetota</taxon>
        <taxon>Actinomycetes</taxon>
        <taxon>Pseudonocardiales</taxon>
        <taxon>Pseudonocardiaceae</taxon>
        <taxon>Saccharopolyspora</taxon>
    </lineage>
</organism>
<evidence type="ECO:0000313" key="4">
    <source>
        <dbReference type="Proteomes" id="UP001564626"/>
    </source>
</evidence>
<dbReference type="RefSeq" id="WP_345368140.1">
    <property type="nucleotide sequence ID" value="NZ_BAABII010000026.1"/>
</dbReference>
<keyword evidence="2" id="KW-1133">Transmembrane helix</keyword>
<feature type="compositionally biased region" description="Low complexity" evidence="1">
    <location>
        <begin position="8"/>
        <end position="26"/>
    </location>
</feature>
<sequence>MSYPPNPGQYGPQPGPYGSQPGWGQPDPHQSGPYPAPGHQGDSQDFWRHVSGGAPPPQLPKKRRAPLIVGLVAAVVAVLAVAATLFIVFTAEDEVVADDCITLASQEGGRMSEAECGSGESDYRVVEVVEGQRNDVCPGKAYNKIDGKTYCMVLDVAVGDCLTPYDENLLPIKADCAQRGIENQVVKVADVTDHTKVCAEHHGWYSYENPNMTVCFGEIQRR</sequence>
<comment type="caution">
    <text evidence="3">The sequence shown here is derived from an EMBL/GenBank/DDBJ whole genome shotgun (WGS) entry which is preliminary data.</text>
</comment>
<accession>A0ABV4CK61</accession>
<dbReference type="EMBL" id="JBGEHV010000027">
    <property type="protein sequence ID" value="MEY8040863.1"/>
    <property type="molecule type" value="Genomic_DNA"/>
</dbReference>
<evidence type="ECO:0000256" key="2">
    <source>
        <dbReference type="SAM" id="Phobius"/>
    </source>
</evidence>
<keyword evidence="2" id="KW-0812">Transmembrane</keyword>
<evidence type="ECO:0000256" key="1">
    <source>
        <dbReference type="SAM" id="MobiDB-lite"/>
    </source>
</evidence>
<protein>
    <submittedName>
        <fullName evidence="3">Uncharacterized protein</fullName>
    </submittedName>
</protein>
<keyword evidence="4" id="KW-1185">Reference proteome</keyword>
<reference evidence="3 4" key="1">
    <citation type="submission" date="2024-08" db="EMBL/GenBank/DDBJ databases">
        <title>Genome mining of Saccharopolyspora cebuensis PGLac3 from Nigerian medicinal plant.</title>
        <authorList>
            <person name="Ezeobiora C.E."/>
            <person name="Igbokwe N.H."/>
            <person name="Amin D.H."/>
            <person name="Mendie U.E."/>
        </authorList>
    </citation>
    <scope>NUCLEOTIDE SEQUENCE [LARGE SCALE GENOMIC DNA]</scope>
    <source>
        <strain evidence="3 4">PGLac3</strain>
    </source>
</reference>
<keyword evidence="2" id="KW-0472">Membrane</keyword>
<proteinExistence type="predicted"/>